<sequence>MDVFEDPVTNMVIATLELPGVSQDKIAIDVFDDRLTISGEVASYFGENCDYILRERRTGSFVRTLALPANIPVSHKSARLRHICGSLIVYDCGFDHRLSPSKLLWKTEC</sequence>
<keyword evidence="2" id="KW-1185">Reference proteome</keyword>
<dbReference type="Proteomes" id="UP000886501">
    <property type="component" value="Unassembled WGS sequence"/>
</dbReference>
<proteinExistence type="predicted"/>
<reference evidence="1" key="2">
    <citation type="journal article" date="2020" name="Nat. Commun.">
        <title>Large-scale genome sequencing of mycorrhizal fungi provides insights into the early evolution of symbiotic traits.</title>
        <authorList>
            <person name="Miyauchi S."/>
            <person name="Kiss E."/>
            <person name="Kuo A."/>
            <person name="Drula E."/>
            <person name="Kohler A."/>
            <person name="Sanchez-Garcia M."/>
            <person name="Morin E."/>
            <person name="Andreopoulos B."/>
            <person name="Barry K.W."/>
            <person name="Bonito G."/>
            <person name="Buee M."/>
            <person name="Carver A."/>
            <person name="Chen C."/>
            <person name="Cichocki N."/>
            <person name="Clum A."/>
            <person name="Culley D."/>
            <person name="Crous P.W."/>
            <person name="Fauchery L."/>
            <person name="Girlanda M."/>
            <person name="Hayes R.D."/>
            <person name="Keri Z."/>
            <person name="LaButti K."/>
            <person name="Lipzen A."/>
            <person name="Lombard V."/>
            <person name="Magnuson J."/>
            <person name="Maillard F."/>
            <person name="Murat C."/>
            <person name="Nolan M."/>
            <person name="Ohm R.A."/>
            <person name="Pangilinan J."/>
            <person name="Pereira M.F."/>
            <person name="Perotto S."/>
            <person name="Peter M."/>
            <person name="Pfister S."/>
            <person name="Riley R."/>
            <person name="Sitrit Y."/>
            <person name="Stielow J.B."/>
            <person name="Szollosi G."/>
            <person name="Zifcakova L."/>
            <person name="Stursova M."/>
            <person name="Spatafora J.W."/>
            <person name="Tedersoo L."/>
            <person name="Vaario L.M."/>
            <person name="Yamada A."/>
            <person name="Yan M."/>
            <person name="Wang P."/>
            <person name="Xu J."/>
            <person name="Bruns T."/>
            <person name="Baldrian P."/>
            <person name="Vilgalys R."/>
            <person name="Dunand C."/>
            <person name="Henrissat B."/>
            <person name="Grigoriev I.V."/>
            <person name="Hibbett D."/>
            <person name="Nagy L.G."/>
            <person name="Martin F.M."/>
        </authorList>
    </citation>
    <scope>NUCLEOTIDE SEQUENCE</scope>
    <source>
        <strain evidence="1">P2</strain>
    </source>
</reference>
<gene>
    <name evidence="1" type="ORF">BDM02DRAFT_3113065</name>
</gene>
<comment type="caution">
    <text evidence="1">The sequence shown here is derived from an EMBL/GenBank/DDBJ whole genome shotgun (WGS) entry which is preliminary data.</text>
</comment>
<reference evidence="1" key="1">
    <citation type="submission" date="2019-10" db="EMBL/GenBank/DDBJ databases">
        <authorList>
            <consortium name="DOE Joint Genome Institute"/>
            <person name="Kuo A."/>
            <person name="Miyauchi S."/>
            <person name="Kiss E."/>
            <person name="Drula E."/>
            <person name="Kohler A."/>
            <person name="Sanchez-Garcia M."/>
            <person name="Andreopoulos B."/>
            <person name="Barry K.W."/>
            <person name="Bonito G."/>
            <person name="Buee M."/>
            <person name="Carver A."/>
            <person name="Chen C."/>
            <person name="Cichocki N."/>
            <person name="Clum A."/>
            <person name="Culley D."/>
            <person name="Crous P.W."/>
            <person name="Fauchery L."/>
            <person name="Girlanda M."/>
            <person name="Hayes R."/>
            <person name="Keri Z."/>
            <person name="Labutti K."/>
            <person name="Lipzen A."/>
            <person name="Lombard V."/>
            <person name="Magnuson J."/>
            <person name="Maillard F."/>
            <person name="Morin E."/>
            <person name="Murat C."/>
            <person name="Nolan M."/>
            <person name="Ohm R."/>
            <person name="Pangilinan J."/>
            <person name="Pereira M."/>
            <person name="Perotto S."/>
            <person name="Peter M."/>
            <person name="Riley R."/>
            <person name="Sitrit Y."/>
            <person name="Stielow B."/>
            <person name="Szollosi G."/>
            <person name="Zifcakova L."/>
            <person name="Stursova M."/>
            <person name="Spatafora J.W."/>
            <person name="Tedersoo L."/>
            <person name="Vaario L.-M."/>
            <person name="Yamada A."/>
            <person name="Yan M."/>
            <person name="Wang P."/>
            <person name="Xu J."/>
            <person name="Bruns T."/>
            <person name="Baldrian P."/>
            <person name="Vilgalys R."/>
            <person name="Henrissat B."/>
            <person name="Grigoriev I.V."/>
            <person name="Hibbett D."/>
            <person name="Nagy L.G."/>
            <person name="Martin F.M."/>
        </authorList>
    </citation>
    <scope>NUCLEOTIDE SEQUENCE</scope>
    <source>
        <strain evidence="1">P2</strain>
    </source>
</reference>
<dbReference type="EMBL" id="MU117992">
    <property type="protein sequence ID" value="KAF9649836.1"/>
    <property type="molecule type" value="Genomic_DNA"/>
</dbReference>
<organism evidence="1 2">
    <name type="scientific">Thelephora ganbajun</name>
    <name type="common">Ganba fungus</name>
    <dbReference type="NCBI Taxonomy" id="370292"/>
    <lineage>
        <taxon>Eukaryota</taxon>
        <taxon>Fungi</taxon>
        <taxon>Dikarya</taxon>
        <taxon>Basidiomycota</taxon>
        <taxon>Agaricomycotina</taxon>
        <taxon>Agaricomycetes</taxon>
        <taxon>Thelephorales</taxon>
        <taxon>Thelephoraceae</taxon>
        <taxon>Thelephora</taxon>
    </lineage>
</organism>
<evidence type="ECO:0000313" key="2">
    <source>
        <dbReference type="Proteomes" id="UP000886501"/>
    </source>
</evidence>
<protein>
    <submittedName>
        <fullName evidence="1">Uncharacterized protein</fullName>
    </submittedName>
</protein>
<evidence type="ECO:0000313" key="1">
    <source>
        <dbReference type="EMBL" id="KAF9649836.1"/>
    </source>
</evidence>
<accession>A0ACB6ZJJ1</accession>
<name>A0ACB6ZJJ1_THEGA</name>